<protein>
    <submittedName>
        <fullName evidence="3">Uncharacterized protein</fullName>
    </submittedName>
</protein>
<name>A0A182JL39_ANOAO</name>
<reference evidence="3" key="1">
    <citation type="submission" date="2022-08" db="UniProtKB">
        <authorList>
            <consortium name="EnsemblMetazoa"/>
        </authorList>
    </citation>
    <scope>IDENTIFICATION</scope>
    <source>
        <strain evidence="3">EBRO</strain>
    </source>
</reference>
<evidence type="ECO:0000256" key="1">
    <source>
        <dbReference type="SAM" id="MobiDB-lite"/>
    </source>
</evidence>
<organism evidence="3">
    <name type="scientific">Anopheles atroparvus</name>
    <name type="common">European mosquito</name>
    <dbReference type="NCBI Taxonomy" id="41427"/>
    <lineage>
        <taxon>Eukaryota</taxon>
        <taxon>Metazoa</taxon>
        <taxon>Ecdysozoa</taxon>
        <taxon>Arthropoda</taxon>
        <taxon>Hexapoda</taxon>
        <taxon>Insecta</taxon>
        <taxon>Pterygota</taxon>
        <taxon>Neoptera</taxon>
        <taxon>Endopterygota</taxon>
        <taxon>Diptera</taxon>
        <taxon>Nematocera</taxon>
        <taxon>Culicoidea</taxon>
        <taxon>Culicidae</taxon>
        <taxon>Anophelinae</taxon>
        <taxon>Anopheles</taxon>
    </lineage>
</organism>
<dbReference type="AlphaFoldDB" id="A0A182JL39"/>
<keyword evidence="2" id="KW-0472">Membrane</keyword>
<dbReference type="EnsemblMetazoa" id="AATE020087-RA">
    <property type="protein sequence ID" value="AATE020087-PA.1"/>
    <property type="gene ID" value="AATE020087"/>
</dbReference>
<evidence type="ECO:0000256" key="2">
    <source>
        <dbReference type="SAM" id="Phobius"/>
    </source>
</evidence>
<feature type="region of interest" description="Disordered" evidence="1">
    <location>
        <begin position="98"/>
        <end position="135"/>
    </location>
</feature>
<keyword evidence="2" id="KW-0812">Transmembrane</keyword>
<keyword evidence="2" id="KW-1133">Transmembrane helix</keyword>
<sequence length="156" mass="16552">MAKMAAQIVCAFVSSGYICMTCALILLLLLLLWPGPLRPIAARVMQRRMMAATGTRNAEGFPLDRTAARAATQAVVSAPCLQVSRRILGQALGDGLGQGGGGSPLRGCTRKKLSSVGPERPSGSSGGMKRSFTNEYIRTRSSTTFLNSELSCTRSR</sequence>
<accession>A0A182JL39</accession>
<proteinExistence type="predicted"/>
<dbReference type="VEuPathDB" id="VectorBase:AATE020087"/>
<feature type="transmembrane region" description="Helical" evidence="2">
    <location>
        <begin position="6"/>
        <end position="33"/>
    </location>
</feature>
<evidence type="ECO:0000313" key="3">
    <source>
        <dbReference type="EnsemblMetazoa" id="AATE020087-PA.1"/>
    </source>
</evidence>